<dbReference type="KEGG" id="mpsy:CEK71_04280"/>
<gene>
    <name evidence="1" type="ORF">CEK71_04280</name>
</gene>
<organism evidence="1 2">
    <name type="scientific">Methylovulum psychrotolerans</name>
    <dbReference type="NCBI Taxonomy" id="1704499"/>
    <lineage>
        <taxon>Bacteria</taxon>
        <taxon>Pseudomonadati</taxon>
        <taxon>Pseudomonadota</taxon>
        <taxon>Gammaproteobacteria</taxon>
        <taxon>Methylococcales</taxon>
        <taxon>Methylococcaceae</taxon>
        <taxon>Methylovulum</taxon>
    </lineage>
</organism>
<dbReference type="EMBL" id="CP022129">
    <property type="protein sequence ID" value="ASF45345.1"/>
    <property type="molecule type" value="Genomic_DNA"/>
</dbReference>
<accession>A0A1Z4BVM3</accession>
<reference evidence="1 2" key="1">
    <citation type="submission" date="2017-06" db="EMBL/GenBank/DDBJ databases">
        <title>Genome Sequencing of the methanotroph Methylovulum psychrotolerants str. HV10-M2 isolated from a high-altitude environment.</title>
        <authorList>
            <person name="Mateos-Rivera A."/>
        </authorList>
    </citation>
    <scope>NUCLEOTIDE SEQUENCE [LARGE SCALE GENOMIC DNA]</scope>
    <source>
        <strain evidence="1 2">HV10_M2</strain>
    </source>
</reference>
<sequence length="149" mass="17380">MEIEIPTETDWEEYWADLDQRDAYEVFYGRTNAEMHKEFRKYVTGRTTDLRFMPAIPFRYYMLGFKDFVVSSRFDELDAPDVANCYISLVEDKLKDAPEHILPIFDKLLGTAEYIANHQDDYGASVHIYGDFQDKLTLIKELARKAGSG</sequence>
<dbReference type="OrthoDB" id="5768712at2"/>
<dbReference type="AlphaFoldDB" id="A0A1Z4BVM3"/>
<keyword evidence="2" id="KW-1185">Reference proteome</keyword>
<evidence type="ECO:0000313" key="1">
    <source>
        <dbReference type="EMBL" id="ASF45345.1"/>
    </source>
</evidence>
<dbReference type="RefSeq" id="WP_088618227.1">
    <property type="nucleotide sequence ID" value="NZ_CP022129.1"/>
</dbReference>
<protein>
    <submittedName>
        <fullName evidence="1">Uncharacterized protein</fullName>
    </submittedName>
</protein>
<proteinExistence type="predicted"/>
<name>A0A1Z4BVM3_9GAMM</name>
<dbReference type="Proteomes" id="UP000197019">
    <property type="component" value="Chromosome"/>
</dbReference>
<evidence type="ECO:0000313" key="2">
    <source>
        <dbReference type="Proteomes" id="UP000197019"/>
    </source>
</evidence>